<feature type="compositionally biased region" description="Low complexity" evidence="1">
    <location>
        <begin position="72"/>
        <end position="115"/>
    </location>
</feature>
<proteinExistence type="predicted"/>
<accession>A0ABN2DLY5</accession>
<evidence type="ECO:0000256" key="1">
    <source>
        <dbReference type="SAM" id="MobiDB-lite"/>
    </source>
</evidence>
<evidence type="ECO:0000313" key="2">
    <source>
        <dbReference type="EMBL" id="GAA1580275.1"/>
    </source>
</evidence>
<dbReference type="PANTHER" id="PTHR24637">
    <property type="entry name" value="COLLAGEN"/>
    <property type="match status" value="1"/>
</dbReference>
<protein>
    <recommendedName>
        <fullName evidence="4">Adhesin domain-containing protein</fullName>
    </recommendedName>
</protein>
<dbReference type="EMBL" id="BAAAPH010000013">
    <property type="protein sequence ID" value="GAA1580275.1"/>
    <property type="molecule type" value="Genomic_DNA"/>
</dbReference>
<reference evidence="2 3" key="1">
    <citation type="journal article" date="2019" name="Int. J. Syst. Evol. Microbiol.">
        <title>The Global Catalogue of Microorganisms (GCM) 10K type strain sequencing project: providing services to taxonomists for standard genome sequencing and annotation.</title>
        <authorList>
            <consortium name="The Broad Institute Genomics Platform"/>
            <consortium name="The Broad Institute Genome Sequencing Center for Infectious Disease"/>
            <person name="Wu L."/>
            <person name="Ma J."/>
        </authorList>
    </citation>
    <scope>NUCLEOTIDE SEQUENCE [LARGE SCALE GENOMIC DNA]</scope>
    <source>
        <strain evidence="2 3">JCM 15572</strain>
    </source>
</reference>
<feature type="compositionally biased region" description="Low complexity" evidence="1">
    <location>
        <begin position="149"/>
        <end position="191"/>
    </location>
</feature>
<name>A0ABN2DLY5_9ACTN</name>
<organism evidence="2 3">
    <name type="scientific">Kribbella hippodromi</name>
    <dbReference type="NCBI Taxonomy" id="434347"/>
    <lineage>
        <taxon>Bacteria</taxon>
        <taxon>Bacillati</taxon>
        <taxon>Actinomycetota</taxon>
        <taxon>Actinomycetes</taxon>
        <taxon>Propionibacteriales</taxon>
        <taxon>Kribbellaceae</taxon>
        <taxon>Kribbella</taxon>
    </lineage>
</organism>
<sequence>MTARGADSFGGPHHCISGDTPIGFGLLECWTWLMSNQSYDQKVKDILDRVANGHLSPEEATTLIAALKPAQSDTSGPSGASGSAGAPGSAGPSGTPGSVSSAGAPGSAGTPDPASNAPVADNGDPTAWPRPSTGDTPSPTAWAEAVDSPTANPANPAGPAGAAGTPGTPGATGAPGTAGAAGSSQPAGAAGEPTGARHAAERSGVQDSVPGGATGPAAQPDAEEELVEEQHSNVPIPSGVQRVTIRAIGRRVRLIGEPAVNGVAVDGPHVIKRDGDTLAISSEGDMGVSIDGFSMLRNPTDLKAHVNGLAKELSIRVNPNLQVEVEVTGGSVNAERVPGLSRVRVTAGTAKVADVDGPIDVLVQAGTASVDGQITKGRSRVRVESGTATVALRRGSDVRVHTEAQLGRVTWTGAVSGQSKDVEIGRGRAALDVEVLVGTAQLTSD</sequence>
<comment type="caution">
    <text evidence="2">The sequence shown here is derived from an EMBL/GenBank/DDBJ whole genome shotgun (WGS) entry which is preliminary data.</text>
</comment>
<evidence type="ECO:0008006" key="4">
    <source>
        <dbReference type="Google" id="ProtNLM"/>
    </source>
</evidence>
<feature type="region of interest" description="Disordered" evidence="1">
    <location>
        <begin position="69"/>
        <end position="235"/>
    </location>
</feature>
<keyword evidence="3" id="KW-1185">Reference proteome</keyword>
<dbReference type="PANTHER" id="PTHR24637:SF421">
    <property type="entry name" value="CUTICLE COLLAGEN DPY-2"/>
    <property type="match status" value="1"/>
</dbReference>
<dbReference type="Proteomes" id="UP001501705">
    <property type="component" value="Unassembled WGS sequence"/>
</dbReference>
<gene>
    <name evidence="2" type="ORF">GCM10009804_41020</name>
</gene>
<evidence type="ECO:0000313" key="3">
    <source>
        <dbReference type="Proteomes" id="UP001501705"/>
    </source>
</evidence>